<reference evidence="1 2" key="2">
    <citation type="journal article" date="2022" name="Mol. Ecol. Resour.">
        <title>The genomes of chicory, endive, great burdock and yacon provide insights into Asteraceae paleo-polyploidization history and plant inulin production.</title>
        <authorList>
            <person name="Fan W."/>
            <person name="Wang S."/>
            <person name="Wang H."/>
            <person name="Wang A."/>
            <person name="Jiang F."/>
            <person name="Liu H."/>
            <person name="Zhao H."/>
            <person name="Xu D."/>
            <person name="Zhang Y."/>
        </authorList>
    </citation>
    <scope>NUCLEOTIDE SEQUENCE [LARGE SCALE GENOMIC DNA]</scope>
    <source>
        <strain evidence="2">cv. Niubang</strain>
    </source>
</reference>
<dbReference type="EMBL" id="CM042050">
    <property type="protein sequence ID" value="KAI3735217.1"/>
    <property type="molecule type" value="Genomic_DNA"/>
</dbReference>
<keyword evidence="2" id="KW-1185">Reference proteome</keyword>
<gene>
    <name evidence="1" type="ORF">L6452_14707</name>
</gene>
<name>A0ACB9CLQ0_ARCLA</name>
<proteinExistence type="predicted"/>
<accession>A0ACB9CLQ0</accession>
<protein>
    <submittedName>
        <fullName evidence="1">Uncharacterized protein</fullName>
    </submittedName>
</protein>
<evidence type="ECO:0000313" key="2">
    <source>
        <dbReference type="Proteomes" id="UP001055879"/>
    </source>
</evidence>
<organism evidence="1 2">
    <name type="scientific">Arctium lappa</name>
    <name type="common">Greater burdock</name>
    <name type="synonym">Lappa major</name>
    <dbReference type="NCBI Taxonomy" id="4217"/>
    <lineage>
        <taxon>Eukaryota</taxon>
        <taxon>Viridiplantae</taxon>
        <taxon>Streptophyta</taxon>
        <taxon>Embryophyta</taxon>
        <taxon>Tracheophyta</taxon>
        <taxon>Spermatophyta</taxon>
        <taxon>Magnoliopsida</taxon>
        <taxon>eudicotyledons</taxon>
        <taxon>Gunneridae</taxon>
        <taxon>Pentapetalae</taxon>
        <taxon>asterids</taxon>
        <taxon>campanulids</taxon>
        <taxon>Asterales</taxon>
        <taxon>Asteraceae</taxon>
        <taxon>Carduoideae</taxon>
        <taxon>Cardueae</taxon>
        <taxon>Arctiinae</taxon>
        <taxon>Arctium</taxon>
    </lineage>
</organism>
<comment type="caution">
    <text evidence="1">The sequence shown here is derived from an EMBL/GenBank/DDBJ whole genome shotgun (WGS) entry which is preliminary data.</text>
</comment>
<evidence type="ECO:0000313" key="1">
    <source>
        <dbReference type="EMBL" id="KAI3735217.1"/>
    </source>
</evidence>
<reference evidence="2" key="1">
    <citation type="journal article" date="2022" name="Mol. Ecol. Resour.">
        <title>The genomes of chicory, endive, great burdock and yacon provide insights into Asteraceae palaeo-polyploidization history and plant inulin production.</title>
        <authorList>
            <person name="Fan W."/>
            <person name="Wang S."/>
            <person name="Wang H."/>
            <person name="Wang A."/>
            <person name="Jiang F."/>
            <person name="Liu H."/>
            <person name="Zhao H."/>
            <person name="Xu D."/>
            <person name="Zhang Y."/>
        </authorList>
    </citation>
    <scope>NUCLEOTIDE SEQUENCE [LARGE SCALE GENOMIC DNA]</scope>
    <source>
        <strain evidence="2">cv. Niubang</strain>
    </source>
</reference>
<dbReference type="Proteomes" id="UP001055879">
    <property type="component" value="Linkage Group LG04"/>
</dbReference>
<sequence length="594" mass="67295">MHSPCLKEVTQVCSHGCCSNPLFSLPDFTTTTTTPKPTSTSSSACRKNFTTTTTTSFFPNTHFTDHESLPSFKESLVTFTQTYPNYSDTARVDRIRGQEYYHLSLSNRICLDYIGIGLFSHLQLQTLQQSSVVSDPIPPSSSDQFSDFPFFSTIYKSVNLKSQLLHGGEGSKLESSIRKRIMEFLNVSDEDYCLVFTANKSSAFKIVSEAYPFETSRKLLTVYDYKSEAVDAMVTASEKRGAKIMSAEFRYPRLRIHSARLRKLVERKRKKKKKTRGLFVFPLQSRTTGASYSYQWMIMAQENGWHVLLDACALGPKDMDSFGLSLIRPDFLICSFYKVFGKNPTGFGCLFVKKSIVPIMDASTCVGIATLIPAKNSSFQGDDEHSSSTDLELELDQEKGVQSFEEPSNQVVIHGEKNKIPEIEYRGLDHVDSLGLIQISTRTRCLINWLINALTKLEHPNTETKTPLVQIYGPRIRFDRGPALAFNVYDWKGEKVEPALIQKLSDRNNISLSQGLLQQIWFADKYGEEKERLISSSGGKKSKDIAVVTAAITFLANFEDVYRLWAFVARFLDADYVEKERWRYTALNQKTIEV</sequence>